<dbReference type="OrthoDB" id="202203at2759"/>
<dbReference type="Proteomes" id="UP000799753">
    <property type="component" value="Unassembled WGS sequence"/>
</dbReference>
<dbReference type="InterPro" id="IPR023753">
    <property type="entry name" value="FAD/NAD-binding_dom"/>
</dbReference>
<evidence type="ECO:0000313" key="3">
    <source>
        <dbReference type="Proteomes" id="UP000799753"/>
    </source>
</evidence>
<dbReference type="PANTHER" id="PTHR43735">
    <property type="entry name" value="APOPTOSIS-INDUCING FACTOR 1"/>
    <property type="match status" value="1"/>
</dbReference>
<proteinExistence type="predicted"/>
<evidence type="ECO:0000313" key="2">
    <source>
        <dbReference type="EMBL" id="KAF2635252.1"/>
    </source>
</evidence>
<dbReference type="AlphaFoldDB" id="A0A6A6RJ05"/>
<dbReference type="Pfam" id="PF07992">
    <property type="entry name" value="Pyr_redox_2"/>
    <property type="match status" value="1"/>
</dbReference>
<sequence>MASQPHHEIVIVGGNFSGVNLAHYLLRITFPALKKAYPSLTYHITLVSPNTHFFFKIASPRAIVDPVQASNEKIFKSLADAFKQYKDGLFYHVKGRAIAVKATEKNVVVQTDESNLDIAYDSLVIASGTTSTSPLWTLHDDHERSASAIKVLHKALPKATTVLIAGAGPVGVEVAGEIASTLPLANVTLLSSGGRLLPSLKPSIGAKAQKVLESLGVTIKLNTRLENETADRGVDPILLSDGSAETPDVFINATGPRIINTSWLPQSWLDGKEHVSTRDAYFRVRGDGADNVYAIGDVVSGSKKTAIEVDAMTVTVASSIGVDISKIFGGSPVPSSQGLLSFLNPFTSTSPLGQKGYSPMKDTIIIPMGPNAGVGQVMGFPALSFMVKKAKGDNYLMELIEPFVSGEKWKGK</sequence>
<dbReference type="PRINTS" id="PR00368">
    <property type="entry name" value="FADPNR"/>
</dbReference>
<gene>
    <name evidence="2" type="ORF">P280DRAFT_536545</name>
</gene>
<keyword evidence="3" id="KW-1185">Reference proteome</keyword>
<dbReference type="GO" id="GO:0004174">
    <property type="term" value="F:electron-transferring-flavoprotein dehydrogenase activity"/>
    <property type="evidence" value="ECO:0007669"/>
    <property type="project" value="TreeGrafter"/>
</dbReference>
<reference evidence="2" key="1">
    <citation type="journal article" date="2020" name="Stud. Mycol.">
        <title>101 Dothideomycetes genomes: a test case for predicting lifestyles and emergence of pathogens.</title>
        <authorList>
            <person name="Haridas S."/>
            <person name="Albert R."/>
            <person name="Binder M."/>
            <person name="Bloem J."/>
            <person name="Labutti K."/>
            <person name="Salamov A."/>
            <person name="Andreopoulos B."/>
            <person name="Baker S."/>
            <person name="Barry K."/>
            <person name="Bills G."/>
            <person name="Bluhm B."/>
            <person name="Cannon C."/>
            <person name="Castanera R."/>
            <person name="Culley D."/>
            <person name="Daum C."/>
            <person name="Ezra D."/>
            <person name="Gonzalez J."/>
            <person name="Henrissat B."/>
            <person name="Kuo A."/>
            <person name="Liang C."/>
            <person name="Lipzen A."/>
            <person name="Lutzoni F."/>
            <person name="Magnuson J."/>
            <person name="Mondo S."/>
            <person name="Nolan M."/>
            <person name="Ohm R."/>
            <person name="Pangilinan J."/>
            <person name="Park H.-J."/>
            <person name="Ramirez L."/>
            <person name="Alfaro M."/>
            <person name="Sun H."/>
            <person name="Tritt A."/>
            <person name="Yoshinaga Y."/>
            <person name="Zwiers L.-H."/>
            <person name="Turgeon B."/>
            <person name="Goodwin S."/>
            <person name="Spatafora J."/>
            <person name="Crous P."/>
            <person name="Grigoriev I."/>
        </authorList>
    </citation>
    <scope>NUCLEOTIDE SEQUENCE</scope>
    <source>
        <strain evidence="2">CBS 473.64</strain>
    </source>
</reference>
<evidence type="ECO:0000259" key="1">
    <source>
        <dbReference type="Pfam" id="PF07992"/>
    </source>
</evidence>
<dbReference type="PANTHER" id="PTHR43735:SF25">
    <property type="entry name" value="NAD(P)H DEHYDROGENASE 3"/>
    <property type="match status" value="1"/>
</dbReference>
<protein>
    <submittedName>
        <fullName evidence="2">FAD/NAD(P)-binding domain-containing protein</fullName>
    </submittedName>
</protein>
<dbReference type="GO" id="GO:0005737">
    <property type="term" value="C:cytoplasm"/>
    <property type="evidence" value="ECO:0007669"/>
    <property type="project" value="TreeGrafter"/>
</dbReference>
<accession>A0A6A6RJ05</accession>
<dbReference type="InterPro" id="IPR036188">
    <property type="entry name" value="FAD/NAD-bd_sf"/>
</dbReference>
<dbReference type="PRINTS" id="PR00411">
    <property type="entry name" value="PNDRDTASEI"/>
</dbReference>
<organism evidence="2 3">
    <name type="scientific">Massarina eburnea CBS 473.64</name>
    <dbReference type="NCBI Taxonomy" id="1395130"/>
    <lineage>
        <taxon>Eukaryota</taxon>
        <taxon>Fungi</taxon>
        <taxon>Dikarya</taxon>
        <taxon>Ascomycota</taxon>
        <taxon>Pezizomycotina</taxon>
        <taxon>Dothideomycetes</taxon>
        <taxon>Pleosporomycetidae</taxon>
        <taxon>Pleosporales</taxon>
        <taxon>Massarineae</taxon>
        <taxon>Massarinaceae</taxon>
        <taxon>Massarina</taxon>
    </lineage>
</organism>
<dbReference type="SUPFAM" id="SSF51905">
    <property type="entry name" value="FAD/NAD(P)-binding domain"/>
    <property type="match status" value="1"/>
</dbReference>
<name>A0A6A6RJ05_9PLEO</name>
<dbReference type="Gene3D" id="3.50.50.100">
    <property type="match status" value="1"/>
</dbReference>
<dbReference type="GO" id="GO:0050660">
    <property type="term" value="F:flavin adenine dinucleotide binding"/>
    <property type="evidence" value="ECO:0007669"/>
    <property type="project" value="TreeGrafter"/>
</dbReference>
<dbReference type="EMBL" id="MU006809">
    <property type="protein sequence ID" value="KAF2635252.1"/>
    <property type="molecule type" value="Genomic_DNA"/>
</dbReference>
<feature type="domain" description="FAD/NAD(P)-binding" evidence="1">
    <location>
        <begin position="8"/>
        <end position="313"/>
    </location>
</feature>